<dbReference type="EMBL" id="BMGT01000004">
    <property type="protein sequence ID" value="GGG86848.1"/>
    <property type="molecule type" value="Genomic_DNA"/>
</dbReference>
<evidence type="ECO:0000256" key="3">
    <source>
        <dbReference type="ARBA" id="ARBA00022692"/>
    </source>
</evidence>
<dbReference type="Pfam" id="PF02687">
    <property type="entry name" value="FtsX"/>
    <property type="match status" value="2"/>
</dbReference>
<dbReference type="AlphaFoldDB" id="A0A917HR95"/>
<evidence type="ECO:0000313" key="10">
    <source>
        <dbReference type="EMBL" id="GGG86848.1"/>
    </source>
</evidence>
<evidence type="ECO:0000259" key="8">
    <source>
        <dbReference type="Pfam" id="PF02687"/>
    </source>
</evidence>
<accession>A0A917HR95</accession>
<evidence type="ECO:0000313" key="11">
    <source>
        <dbReference type="Proteomes" id="UP000647241"/>
    </source>
</evidence>
<feature type="transmembrane region" description="Helical" evidence="7">
    <location>
        <begin position="91"/>
        <end position="114"/>
    </location>
</feature>
<dbReference type="Proteomes" id="UP000647241">
    <property type="component" value="Unassembled WGS sequence"/>
</dbReference>
<keyword evidence="3 7" id="KW-0812">Transmembrane</keyword>
<organism evidence="10 11">
    <name type="scientific">Edaphobacter dinghuensis</name>
    <dbReference type="NCBI Taxonomy" id="1560005"/>
    <lineage>
        <taxon>Bacteria</taxon>
        <taxon>Pseudomonadati</taxon>
        <taxon>Acidobacteriota</taxon>
        <taxon>Terriglobia</taxon>
        <taxon>Terriglobales</taxon>
        <taxon>Acidobacteriaceae</taxon>
        <taxon>Edaphobacter</taxon>
    </lineage>
</organism>
<keyword evidence="4 7" id="KW-1133">Transmembrane helix</keyword>
<name>A0A917HR95_9BACT</name>
<feature type="domain" description="ABC3 transporter permease C-terminal" evidence="8">
    <location>
        <begin position="803"/>
        <end position="916"/>
    </location>
</feature>
<keyword evidence="2" id="KW-1003">Cell membrane</keyword>
<evidence type="ECO:0000259" key="9">
    <source>
        <dbReference type="Pfam" id="PF12704"/>
    </source>
</evidence>
<dbReference type="InterPro" id="IPR025857">
    <property type="entry name" value="MacB_PCD"/>
</dbReference>
<evidence type="ECO:0000256" key="4">
    <source>
        <dbReference type="ARBA" id="ARBA00022989"/>
    </source>
</evidence>
<dbReference type="InterPro" id="IPR047928">
    <property type="entry name" value="Perm_prefix_1"/>
</dbReference>
<feature type="transmembrane region" description="Helical" evidence="7">
    <location>
        <begin position="468"/>
        <end position="491"/>
    </location>
</feature>
<dbReference type="InterPro" id="IPR003838">
    <property type="entry name" value="ABC3_permease_C"/>
</dbReference>
<dbReference type="RefSeq" id="WP_317890870.1">
    <property type="nucleotide sequence ID" value="NZ_JAGSYJ010000004.1"/>
</dbReference>
<dbReference type="GO" id="GO:0005886">
    <property type="term" value="C:plasma membrane"/>
    <property type="evidence" value="ECO:0007669"/>
    <property type="project" value="UniProtKB-SubCell"/>
</dbReference>
<evidence type="ECO:0000256" key="1">
    <source>
        <dbReference type="ARBA" id="ARBA00004651"/>
    </source>
</evidence>
<feature type="domain" description="MacB-like periplasmic core" evidence="9">
    <location>
        <begin position="537"/>
        <end position="735"/>
    </location>
</feature>
<gene>
    <name evidence="10" type="ORF">GCM10011585_33520</name>
</gene>
<feature type="domain" description="ABC3 transporter permease C-terminal" evidence="8">
    <location>
        <begin position="381"/>
        <end position="500"/>
    </location>
</feature>
<comment type="caution">
    <text evidence="10">The sequence shown here is derived from an EMBL/GenBank/DDBJ whole genome shotgun (WGS) entry which is preliminary data.</text>
</comment>
<proteinExistence type="inferred from homology"/>
<feature type="transmembrane region" description="Helical" evidence="7">
    <location>
        <begin position="523"/>
        <end position="542"/>
    </location>
</feature>
<evidence type="ECO:0000256" key="2">
    <source>
        <dbReference type="ARBA" id="ARBA00022475"/>
    </source>
</evidence>
<dbReference type="Pfam" id="PF12704">
    <property type="entry name" value="MacB_PCD"/>
    <property type="match status" value="2"/>
</dbReference>
<feature type="transmembrane region" description="Helical" evidence="7">
    <location>
        <begin position="426"/>
        <end position="448"/>
    </location>
</feature>
<feature type="transmembrane region" description="Helical" evidence="7">
    <location>
        <begin position="378"/>
        <end position="399"/>
    </location>
</feature>
<reference evidence="10" key="2">
    <citation type="submission" date="2020-09" db="EMBL/GenBank/DDBJ databases">
        <authorList>
            <person name="Sun Q."/>
            <person name="Zhou Y."/>
        </authorList>
    </citation>
    <scope>NUCLEOTIDE SEQUENCE</scope>
    <source>
        <strain evidence="10">CGMCC 1.12997</strain>
    </source>
</reference>
<evidence type="ECO:0000256" key="6">
    <source>
        <dbReference type="ARBA" id="ARBA00038076"/>
    </source>
</evidence>
<comment type="similarity">
    <text evidence="6">Belongs to the ABC-4 integral membrane protein family.</text>
</comment>
<sequence length="923" mass="100241">MGMLRRLLNLGRQEKIDAEIQAELESHLQMRTDDNLAAGMSPEQARREARLRFGNPIALKERAVASDAALELSGLWRDLLHAVRQLRRSPAFTATSIITLALGIGATTAIFTLVQQVMLQSLPVANPQELWRVGDKMHCCTWGGYTQDGDFTLFSWDLYRSFRTHTPGFEELAAFQASDQGLGVRPPGGAQQTEPRSGQFVSGNFFQTFGIGAWIGRVMTDSDDQENAPPVAVMSYQVWKEKYGSDPSVVGAVYQIDGHPFTVIGVAPPGFYGASLKGWDMPDFWLPLASEPLINGTTSLLKTPGQSWLNLIGRIQPGSNPRTIEAQLRLELRQWQASHLADMTPPEKESWQQQTLNLTPGGSGVSELRAQYKDGLKLLMAAAGCVLLVVCANLANLLLARGLRNRQQTAVRVALGASRRRLIRKALVESIALSLMGGLLGIGVAYAGTNLIVHLAFPVKNASSPIQVAPSVPMLFFALAVATATGILFGIGPAWMTSHAEPVEALRGANRSVGGRSRIQQTLVIAQASMSLVLLSIAALLGQSLRNLKHQNFGFDMNGRYVAWINPKLGGYKPEQLDPLFERIQDRLKAIPGVKAVSTALYAPMSGEAWNAGIRVAGKPEPGPHDDNGASWVRVTPGFFETLGNPILRGRPITDDDTAATLHVAVINEAFAKKFFKGEDPIGRHFGSRKMKYAGIYTVVGIAADMRYVTWGLKEPNRPMFYVPETQTVQYDEADEMANEIATHYLTNVILWAPGHQVGLEEQVREALHEIDPDLVLSSVDSYPYLLKSVFAQQNMISTLVEMFGALGLVLAAVGLYGVTAYSVEQRTGEIGVRMALGADRGKVMQMVLRGAFLQVSIGLAIGVPASIGVGWVVASQLFEVRPWDPVALVLSTTLLLLAALTAGAIPAQRAASIDPTQALRME</sequence>
<reference evidence="10" key="1">
    <citation type="journal article" date="2014" name="Int. J. Syst. Evol. Microbiol.">
        <title>Complete genome sequence of Corynebacterium casei LMG S-19264T (=DSM 44701T), isolated from a smear-ripened cheese.</title>
        <authorList>
            <consortium name="US DOE Joint Genome Institute (JGI-PGF)"/>
            <person name="Walter F."/>
            <person name="Albersmeier A."/>
            <person name="Kalinowski J."/>
            <person name="Ruckert C."/>
        </authorList>
    </citation>
    <scope>NUCLEOTIDE SEQUENCE</scope>
    <source>
        <strain evidence="10">CGMCC 1.12997</strain>
    </source>
</reference>
<feature type="domain" description="MacB-like periplasmic core" evidence="9">
    <location>
        <begin position="93"/>
        <end position="329"/>
    </location>
</feature>
<feature type="transmembrane region" description="Helical" evidence="7">
    <location>
        <begin position="887"/>
        <end position="906"/>
    </location>
</feature>
<dbReference type="NCBIfam" id="TIGR03434">
    <property type="entry name" value="ADOP"/>
    <property type="match status" value="1"/>
</dbReference>
<comment type="subcellular location">
    <subcellularLocation>
        <location evidence="1">Cell membrane</location>
        <topology evidence="1">Multi-pass membrane protein</topology>
    </subcellularLocation>
</comment>
<evidence type="ECO:0008006" key="12">
    <source>
        <dbReference type="Google" id="ProtNLM"/>
    </source>
</evidence>
<evidence type="ECO:0000256" key="7">
    <source>
        <dbReference type="SAM" id="Phobius"/>
    </source>
</evidence>
<protein>
    <recommendedName>
        <fullName evidence="12">Permease</fullName>
    </recommendedName>
</protein>
<dbReference type="GO" id="GO:0022857">
    <property type="term" value="F:transmembrane transporter activity"/>
    <property type="evidence" value="ECO:0007669"/>
    <property type="project" value="TreeGrafter"/>
</dbReference>
<feature type="transmembrane region" description="Helical" evidence="7">
    <location>
        <begin position="803"/>
        <end position="824"/>
    </location>
</feature>
<dbReference type="InterPro" id="IPR050250">
    <property type="entry name" value="Macrolide_Exporter_MacB"/>
</dbReference>
<keyword evidence="11" id="KW-1185">Reference proteome</keyword>
<keyword evidence="5 7" id="KW-0472">Membrane</keyword>
<dbReference type="InterPro" id="IPR017800">
    <property type="entry name" value="ADOP"/>
</dbReference>
<evidence type="ECO:0000256" key="5">
    <source>
        <dbReference type="ARBA" id="ARBA00023136"/>
    </source>
</evidence>
<dbReference type="PANTHER" id="PTHR30572">
    <property type="entry name" value="MEMBRANE COMPONENT OF TRANSPORTER-RELATED"/>
    <property type="match status" value="1"/>
</dbReference>
<dbReference type="PANTHER" id="PTHR30572:SF4">
    <property type="entry name" value="ABC TRANSPORTER PERMEASE YTRF"/>
    <property type="match status" value="1"/>
</dbReference>
<feature type="transmembrane region" description="Helical" evidence="7">
    <location>
        <begin position="851"/>
        <end position="875"/>
    </location>
</feature>
<dbReference type="NCBIfam" id="NF038403">
    <property type="entry name" value="perm_prefix_1"/>
    <property type="match status" value="1"/>
</dbReference>